<dbReference type="KEGG" id="psl:Psta_2453"/>
<organism evidence="3 4">
    <name type="scientific">Pirellula staleyi (strain ATCC 27377 / DSM 6068 / ICPB 4128)</name>
    <name type="common">Pirella staleyi</name>
    <dbReference type="NCBI Taxonomy" id="530564"/>
    <lineage>
        <taxon>Bacteria</taxon>
        <taxon>Pseudomonadati</taxon>
        <taxon>Planctomycetota</taxon>
        <taxon>Planctomycetia</taxon>
        <taxon>Pirellulales</taxon>
        <taxon>Pirellulaceae</taxon>
        <taxon>Pirellula</taxon>
    </lineage>
</organism>
<reference evidence="3 4" key="1">
    <citation type="journal article" date="2009" name="Stand. Genomic Sci.">
        <title>Complete genome sequence of Pirellula staleyi type strain (ATCC 27377).</title>
        <authorList>
            <person name="Clum A."/>
            <person name="Tindall B.J."/>
            <person name="Sikorski J."/>
            <person name="Ivanova N."/>
            <person name="Mavrommatis K."/>
            <person name="Lucas S."/>
            <person name="Glavina del Rio T."/>
            <person name="Nolan M."/>
            <person name="Chen F."/>
            <person name="Tice H."/>
            <person name="Pitluck S."/>
            <person name="Cheng J.F."/>
            <person name="Chertkov O."/>
            <person name="Brettin T."/>
            <person name="Han C."/>
            <person name="Detter J.C."/>
            <person name="Kuske C."/>
            <person name="Bruce D."/>
            <person name="Goodwin L."/>
            <person name="Ovchinikova G."/>
            <person name="Pati A."/>
            <person name="Mikhailova N."/>
            <person name="Chen A."/>
            <person name="Palaniappan K."/>
            <person name="Land M."/>
            <person name="Hauser L."/>
            <person name="Chang Y.J."/>
            <person name="Jeffries C.D."/>
            <person name="Chain P."/>
            <person name="Rohde M."/>
            <person name="Goker M."/>
            <person name="Bristow J."/>
            <person name="Eisen J.A."/>
            <person name="Markowitz V."/>
            <person name="Hugenholtz P."/>
            <person name="Kyrpides N.C."/>
            <person name="Klenk H.P."/>
            <person name="Lapidus A."/>
        </authorList>
    </citation>
    <scope>NUCLEOTIDE SEQUENCE [LARGE SCALE GENOMIC DNA]</scope>
    <source>
        <strain evidence="4">ATCC 27377 / DSM 6068 / ICPB 4128</strain>
    </source>
</reference>
<name>D2R4Q6_PIRSD</name>
<feature type="region of interest" description="Disordered" evidence="1">
    <location>
        <begin position="432"/>
        <end position="466"/>
    </location>
</feature>
<evidence type="ECO:0000313" key="3">
    <source>
        <dbReference type="EMBL" id="ADB17122.1"/>
    </source>
</evidence>
<feature type="chain" id="PRO_5003036197" description="Peptidase MA-like domain-containing protein" evidence="2">
    <location>
        <begin position="32"/>
        <end position="466"/>
    </location>
</feature>
<dbReference type="AlphaFoldDB" id="D2R4Q6"/>
<dbReference type="OrthoDB" id="260154at2"/>
<keyword evidence="2" id="KW-0732">Signal</keyword>
<accession>D2R4Q6</accession>
<gene>
    <name evidence="3" type="ordered locus">Psta_2453</name>
</gene>
<dbReference type="eggNOG" id="ENOG5030DZV">
    <property type="taxonomic scope" value="Bacteria"/>
</dbReference>
<sequence length="466" mass="51169" precursor="true">MEARTSCIARRLIVASLAIVATLSTGNLASAASARSQNFLVTTSTPELAEEICRTAETLRRDLAIEWLGRELPPWQQPCPIEATVHHNLGAGGATTFMFERGVPFGWTMSIQGSRERVLDSVLPHEITHTIFATHFGRPLPRWADEGACTTVEHDVEKAKQDKFLIQFLTTDRGIAFNQMFAMTEYPQDILPLYSQGYSLARYLIFQGGKRKYVDYVGEGMKTNNWTATTRRFYGFSSLSELQVTWLEWVRQGSPDLAPAPTEESIAAATRESDGRDFASSARAARQQFDEPRTNTAREFAASYEQPAAPTNFPAAPSKNAAPMTDARESETVSRPVSEGWYSNRRDQAQMPSPPAGSPFQPVSTTLPSSAPVAGERTIDRYAPIPASSPISSPVGGNVLDRELTPIQAQPTARTAPSGRVLFQWERPVNQPWQGDAASRDGANIAREPVDTTVAGGIEDRGSIYR</sequence>
<evidence type="ECO:0008006" key="5">
    <source>
        <dbReference type="Google" id="ProtNLM"/>
    </source>
</evidence>
<feature type="region of interest" description="Disordered" evidence="1">
    <location>
        <begin position="270"/>
        <end position="372"/>
    </location>
</feature>
<dbReference type="Proteomes" id="UP000001887">
    <property type="component" value="Chromosome"/>
</dbReference>
<keyword evidence="4" id="KW-1185">Reference proteome</keyword>
<proteinExistence type="predicted"/>
<feature type="signal peptide" evidence="2">
    <location>
        <begin position="1"/>
        <end position="31"/>
    </location>
</feature>
<evidence type="ECO:0000313" key="4">
    <source>
        <dbReference type="Proteomes" id="UP000001887"/>
    </source>
</evidence>
<evidence type="ECO:0000256" key="2">
    <source>
        <dbReference type="SAM" id="SignalP"/>
    </source>
</evidence>
<protein>
    <recommendedName>
        <fullName evidence="5">Peptidase MA-like domain-containing protein</fullName>
    </recommendedName>
</protein>
<dbReference type="EMBL" id="CP001848">
    <property type="protein sequence ID" value="ADB17122.1"/>
    <property type="molecule type" value="Genomic_DNA"/>
</dbReference>
<evidence type="ECO:0000256" key="1">
    <source>
        <dbReference type="SAM" id="MobiDB-lite"/>
    </source>
</evidence>
<dbReference type="HOGENOM" id="CLU_586420_0_0_0"/>